<sequence length="95" mass="11154">MNETPQYLFSHVKHADDYRPDVTAIVLFGMAATDGHVFYLEIRYIDYENDIVEGDHLMWSLEEAYEYAFRDYGIQKNDWRQLSLEEIKAIDSGIG</sequence>
<dbReference type="Proteomes" id="UP000269774">
    <property type="component" value="Unassembled WGS sequence"/>
</dbReference>
<dbReference type="OrthoDB" id="6919672at2"/>
<accession>A0A3M2HW70</accession>
<protein>
    <submittedName>
        <fullName evidence="1">Uncharacterized protein</fullName>
    </submittedName>
</protein>
<evidence type="ECO:0000313" key="1">
    <source>
        <dbReference type="EMBL" id="RMH91900.1"/>
    </source>
</evidence>
<keyword evidence="2" id="KW-1185">Reference proteome</keyword>
<evidence type="ECO:0000313" key="2">
    <source>
        <dbReference type="Proteomes" id="UP000269774"/>
    </source>
</evidence>
<comment type="caution">
    <text evidence="1">The sequence shown here is derived from an EMBL/GenBank/DDBJ whole genome shotgun (WGS) entry which is preliminary data.</text>
</comment>
<dbReference type="RefSeq" id="WP_122163859.1">
    <property type="nucleotide sequence ID" value="NZ_JAMOIB010000008.1"/>
</dbReference>
<reference evidence="1 2" key="1">
    <citation type="submission" date="2018-10" db="EMBL/GenBank/DDBJ databases">
        <title>Pseudomonas zhaodongensis NEAU-ST5-21(T) genome.</title>
        <authorList>
            <person name="Peng J."/>
            <person name="Liu Z.-P."/>
        </authorList>
    </citation>
    <scope>NUCLEOTIDE SEQUENCE [LARGE SCALE GENOMIC DNA]</scope>
    <source>
        <strain evidence="1 2">NEAU-ST5-21</strain>
    </source>
</reference>
<name>A0A3M2HW70_9GAMM</name>
<dbReference type="AlphaFoldDB" id="A0A3M2HW70"/>
<dbReference type="EMBL" id="RFFM01000001">
    <property type="protein sequence ID" value="RMH91900.1"/>
    <property type="molecule type" value="Genomic_DNA"/>
</dbReference>
<organism evidence="1 2">
    <name type="scientific">Stutzerimonas zhaodongensis</name>
    <dbReference type="NCBI Taxonomy" id="1176257"/>
    <lineage>
        <taxon>Bacteria</taxon>
        <taxon>Pseudomonadati</taxon>
        <taxon>Pseudomonadota</taxon>
        <taxon>Gammaproteobacteria</taxon>
        <taxon>Pseudomonadales</taxon>
        <taxon>Pseudomonadaceae</taxon>
        <taxon>Stutzerimonas</taxon>
    </lineage>
</organism>
<gene>
    <name evidence="1" type="ORF">EA797_03950</name>
</gene>
<proteinExistence type="predicted"/>